<dbReference type="PANTHER" id="PTHR43730:SF1">
    <property type="entry name" value="BETA-MANNOSIDASE"/>
    <property type="match status" value="1"/>
</dbReference>
<evidence type="ECO:0000313" key="9">
    <source>
        <dbReference type="Proteomes" id="UP001157109"/>
    </source>
</evidence>
<dbReference type="Gene3D" id="2.60.40.10">
    <property type="entry name" value="Immunoglobulins"/>
    <property type="match status" value="1"/>
</dbReference>
<dbReference type="Gene3D" id="3.20.20.80">
    <property type="entry name" value="Glycosidases"/>
    <property type="match status" value="1"/>
</dbReference>
<dbReference type="InterPro" id="IPR036156">
    <property type="entry name" value="Beta-gal/glucu_dom_sf"/>
</dbReference>
<evidence type="ECO:0000313" key="7">
    <source>
        <dbReference type="EMBL" id="GMA22166.1"/>
    </source>
</evidence>
<keyword evidence="4" id="KW-0326">Glycosidase</keyword>
<feature type="domain" description="Beta-mannosidase-like galactose-binding" evidence="5">
    <location>
        <begin position="41"/>
        <end position="204"/>
    </location>
</feature>
<dbReference type="InterPro" id="IPR050887">
    <property type="entry name" value="Beta-mannosidase_GH2"/>
</dbReference>
<proteinExistence type="predicted"/>
<dbReference type="EMBL" id="BSUJ01000001">
    <property type="protein sequence ID" value="GMA21515.1"/>
    <property type="molecule type" value="Genomic_DNA"/>
</dbReference>
<dbReference type="PANTHER" id="PTHR43730">
    <property type="entry name" value="BETA-MANNOSIDASE"/>
    <property type="match status" value="1"/>
</dbReference>
<name>A0ABQ6HTB6_9MICO</name>
<sequence>MNVTPVQGWTLRALDQPEPLADLPQGTPGDLAADCPQLWQAKPELPDSIPATVPGCVHTDLLAAGLIPDPYDGANEHDLHWIGWTRWEFATALDLVAAASDDERVELVLHGVDTVATIELGGELLAEVRNQHRTHVLDVTRFAGRGELPLVVTFDAQLHAAYLAAQEQQHRIHVNHHPFNALRKMACNFGWDWGPDLVTAGLWRPVEVRRWTGARLGATTLLPGWDGAARQGSLDIDVAVEAVDDRPLELRVTCGEAEVRLPVVDGVARGRLDVPGVEPWWPLAHGDQPLYDVGVELLDGDGSPAGSDARDGGQQYDSRTIRTGFRTVTLDTSEDGHGRRFALAVNGVELFVKGANWIPDDCFPSRITPEQYARAVADAADAGMNLLRIWGGGIYEDDAFYAACDEAGVLVWQDFLFACAAYDEERLREEVVAEVRDTVPRLSAHPSLAVWNGNNENLWGFVDWHWAETLEDRSWGYGFYLQLLPELLAELDPSRPYSPGSPWSFDEDQHPNSPHHGTMHIWDGWNAADQSVYARYQPRFVSEFGYQGPPAWSTLVGAVHDEPTTPTSPQMLVHQKALWGDDKLTYGIRGHLPLPTEFEDWHWATQLQQARAVRFAIEHFRSLQPLCMGSIVWQLNDCWPVTSWAAVDSAGIRKPLWFALREVYADRLATLQPRDGNLALVCSNDTDEEWVVEGVWHEYLLPATEGETHALEPLHVPPRGVAYRVLGNPRPGHVADVELADRHVVMPPVEPIDLPLEDTLITSVDRTADGYEVTVTSPTLTLDLMLLVDKLDPDARFDSGLVTLTPGESHTFVVRSTTDLDPAELVSARVLRSANQLVADHHGRPSSRTSSKEIA</sequence>
<comment type="catalytic activity">
    <reaction evidence="1">
        <text>Hydrolysis of terminal, non-reducing beta-D-mannose residues in beta-D-mannosides.</text>
        <dbReference type="EC" id="3.2.1.25"/>
    </reaction>
</comment>
<dbReference type="InterPro" id="IPR013783">
    <property type="entry name" value="Ig-like_fold"/>
</dbReference>
<reference evidence="9" key="2">
    <citation type="journal article" date="2019" name="Int. J. Syst. Evol. Microbiol.">
        <title>The Global Catalogue of Microorganisms (GCM) 10K type strain sequencing project: providing services to taxonomists for standard genome sequencing and annotation.</title>
        <authorList>
            <consortium name="The Broad Institute Genomics Platform"/>
            <consortium name="The Broad Institute Genome Sequencing Center for Infectious Disease"/>
            <person name="Wu L."/>
            <person name="Ma J."/>
        </authorList>
    </citation>
    <scope>NUCLEOTIDE SEQUENCE [LARGE SCALE GENOMIC DNA]</scope>
    <source>
        <strain evidence="9">NBRC 105830</strain>
    </source>
</reference>
<keyword evidence="3" id="KW-0378">Hydrolase</keyword>
<reference evidence="6" key="3">
    <citation type="submission" date="2023-02" db="EMBL/GenBank/DDBJ databases">
        <authorList>
            <person name="Sun Q."/>
            <person name="Mori K."/>
        </authorList>
    </citation>
    <scope>NUCLEOTIDE SEQUENCE</scope>
    <source>
        <strain evidence="6">NBRC 105830</strain>
    </source>
</reference>
<dbReference type="InterPro" id="IPR008979">
    <property type="entry name" value="Galactose-bd-like_sf"/>
</dbReference>
<dbReference type="InterPro" id="IPR054593">
    <property type="entry name" value="Beta-mannosidase-like_N2"/>
</dbReference>
<evidence type="ECO:0000256" key="4">
    <source>
        <dbReference type="ARBA" id="ARBA00023295"/>
    </source>
</evidence>
<dbReference type="EC" id="3.2.1.25" evidence="2"/>
<keyword evidence="9" id="KW-1185">Reference proteome</keyword>
<gene>
    <name evidence="6" type="ORF">GCM10025862_35360</name>
    <name evidence="7" type="ORF">GCM10025862_41890</name>
    <name evidence="8" type="ORF">GCM10025862_42370</name>
</gene>
<dbReference type="InterPro" id="IPR017853">
    <property type="entry name" value="GH"/>
</dbReference>
<dbReference type="EMBL" id="BSUJ01000007">
    <property type="protein sequence ID" value="GMA22214.1"/>
    <property type="molecule type" value="Genomic_DNA"/>
</dbReference>
<evidence type="ECO:0000256" key="1">
    <source>
        <dbReference type="ARBA" id="ARBA00000829"/>
    </source>
</evidence>
<evidence type="ECO:0000259" key="5">
    <source>
        <dbReference type="Pfam" id="PF22666"/>
    </source>
</evidence>
<evidence type="ECO:0000313" key="8">
    <source>
        <dbReference type="EMBL" id="GMA22214.1"/>
    </source>
</evidence>
<dbReference type="Pfam" id="PF22666">
    <property type="entry name" value="Glyco_hydro_2_N2"/>
    <property type="match status" value="1"/>
</dbReference>
<organism evidence="6 9">
    <name type="scientific">Arsenicicoccus piscis</name>
    <dbReference type="NCBI Taxonomy" id="673954"/>
    <lineage>
        <taxon>Bacteria</taxon>
        <taxon>Bacillati</taxon>
        <taxon>Actinomycetota</taxon>
        <taxon>Actinomycetes</taxon>
        <taxon>Micrococcales</taxon>
        <taxon>Intrasporangiaceae</taxon>
        <taxon>Arsenicicoccus</taxon>
    </lineage>
</organism>
<dbReference type="SUPFAM" id="SSF51445">
    <property type="entry name" value="(Trans)glycosidases"/>
    <property type="match status" value="1"/>
</dbReference>
<evidence type="ECO:0000313" key="6">
    <source>
        <dbReference type="EMBL" id="GMA21515.1"/>
    </source>
</evidence>
<dbReference type="SUPFAM" id="SSF49785">
    <property type="entry name" value="Galactose-binding domain-like"/>
    <property type="match status" value="1"/>
</dbReference>
<dbReference type="Gene3D" id="2.60.120.260">
    <property type="entry name" value="Galactose-binding domain-like"/>
    <property type="match status" value="1"/>
</dbReference>
<dbReference type="RefSeq" id="WP_241443448.1">
    <property type="nucleotide sequence ID" value="NZ_BSUJ01000001.1"/>
</dbReference>
<evidence type="ECO:0000256" key="2">
    <source>
        <dbReference type="ARBA" id="ARBA00012754"/>
    </source>
</evidence>
<dbReference type="SUPFAM" id="SSF49303">
    <property type="entry name" value="beta-Galactosidase/glucuronidase domain"/>
    <property type="match status" value="1"/>
</dbReference>
<dbReference type="Proteomes" id="UP001157109">
    <property type="component" value="Unassembled WGS sequence"/>
</dbReference>
<reference evidence="6" key="1">
    <citation type="journal article" date="2014" name="Int. J. Syst. Evol. Microbiol.">
        <title>Complete genome of a new Firmicutes species belonging to the dominant human colonic microbiota ('Ruminococcus bicirculans') reveals two chromosomes and a selective capacity to utilize plant glucans.</title>
        <authorList>
            <consortium name="NISC Comparative Sequencing Program"/>
            <person name="Wegmann U."/>
            <person name="Louis P."/>
            <person name="Goesmann A."/>
            <person name="Henrissat B."/>
            <person name="Duncan S.H."/>
            <person name="Flint H.J."/>
        </authorList>
    </citation>
    <scope>NUCLEOTIDE SEQUENCE</scope>
    <source>
        <strain evidence="6">NBRC 105830</strain>
    </source>
</reference>
<evidence type="ECO:0000256" key="3">
    <source>
        <dbReference type="ARBA" id="ARBA00022801"/>
    </source>
</evidence>
<dbReference type="EMBL" id="BSUJ01000006">
    <property type="protein sequence ID" value="GMA22166.1"/>
    <property type="molecule type" value="Genomic_DNA"/>
</dbReference>
<protein>
    <recommendedName>
        <fullName evidence="2">beta-mannosidase</fullName>
        <ecNumber evidence="2">3.2.1.25</ecNumber>
    </recommendedName>
</protein>
<comment type="caution">
    <text evidence="6">The sequence shown here is derived from an EMBL/GenBank/DDBJ whole genome shotgun (WGS) entry which is preliminary data.</text>
</comment>
<accession>A0ABQ6HTB6</accession>